<evidence type="ECO:0000313" key="5">
    <source>
        <dbReference type="EMBL" id="SDJ60931.1"/>
    </source>
</evidence>
<dbReference type="InterPro" id="IPR036388">
    <property type="entry name" value="WH-like_DNA-bd_sf"/>
</dbReference>
<feature type="domain" description="HTH gntR-type" evidence="4">
    <location>
        <begin position="10"/>
        <end position="78"/>
    </location>
</feature>
<name>A0A1G8V4G1_9GAMM</name>
<keyword evidence="3" id="KW-0804">Transcription</keyword>
<proteinExistence type="predicted"/>
<dbReference type="Gene3D" id="1.10.10.10">
    <property type="entry name" value="Winged helix-like DNA-binding domain superfamily/Winged helix DNA-binding domain"/>
    <property type="match status" value="1"/>
</dbReference>
<dbReference type="InterPro" id="IPR000524">
    <property type="entry name" value="Tscrpt_reg_HTH_GntR"/>
</dbReference>
<dbReference type="PROSITE" id="PS50949">
    <property type="entry name" value="HTH_GNTR"/>
    <property type="match status" value="1"/>
</dbReference>
<evidence type="ECO:0000259" key="4">
    <source>
        <dbReference type="PROSITE" id="PS50949"/>
    </source>
</evidence>
<gene>
    <name evidence="5" type="ORF">SAMN05216212_0402</name>
</gene>
<evidence type="ECO:0000313" key="6">
    <source>
        <dbReference type="Proteomes" id="UP000199305"/>
    </source>
</evidence>
<dbReference type="AlphaFoldDB" id="A0A1G8V4G1"/>
<dbReference type="PANTHER" id="PTHR38445:SF9">
    <property type="entry name" value="HTH-TYPE TRANSCRIPTIONAL REPRESSOR YTRA"/>
    <property type="match status" value="1"/>
</dbReference>
<reference evidence="6" key="1">
    <citation type="submission" date="2016-10" db="EMBL/GenBank/DDBJ databases">
        <authorList>
            <person name="Varghese N."/>
            <person name="Submissions S."/>
        </authorList>
    </citation>
    <scope>NUCLEOTIDE SEQUENCE [LARGE SCALE GENOMIC DNA]</scope>
    <source>
        <strain evidence="6">CGMCC 1.10658</strain>
    </source>
</reference>
<dbReference type="Proteomes" id="UP000199305">
    <property type="component" value="Unassembled WGS sequence"/>
</dbReference>
<dbReference type="OrthoDB" id="9808770at2"/>
<dbReference type="GO" id="GO:0003677">
    <property type="term" value="F:DNA binding"/>
    <property type="evidence" value="ECO:0007669"/>
    <property type="project" value="UniProtKB-KW"/>
</dbReference>
<accession>A0A1G8V4G1</accession>
<dbReference type="SUPFAM" id="SSF46785">
    <property type="entry name" value="Winged helix' DNA-binding domain"/>
    <property type="match status" value="1"/>
</dbReference>
<sequence>MIKINTGDSRPIFRQIVDSIRRQIATGELEPGSKLPSVRGLAMQLTVNTNTVAKAYSELTAQGWVESRPGLGLFVSKPRKLFSDREQERRLNEAIQQFINQVIGLDYDAGQLLERLEREIKALEKGQGRSAGNE</sequence>
<dbReference type="STRING" id="658219.SAMN05216212_0402"/>
<keyword evidence="2" id="KW-0238">DNA-binding</keyword>
<dbReference type="SMART" id="SM00345">
    <property type="entry name" value="HTH_GNTR"/>
    <property type="match status" value="1"/>
</dbReference>
<dbReference type="InterPro" id="IPR036390">
    <property type="entry name" value="WH_DNA-bd_sf"/>
</dbReference>
<organism evidence="5 6">
    <name type="scientific">Microbulbifer yueqingensis</name>
    <dbReference type="NCBI Taxonomy" id="658219"/>
    <lineage>
        <taxon>Bacteria</taxon>
        <taxon>Pseudomonadati</taxon>
        <taxon>Pseudomonadota</taxon>
        <taxon>Gammaproteobacteria</taxon>
        <taxon>Cellvibrionales</taxon>
        <taxon>Microbulbiferaceae</taxon>
        <taxon>Microbulbifer</taxon>
    </lineage>
</organism>
<protein>
    <submittedName>
        <fullName evidence="5">Transcriptional regulator, GntR family</fullName>
    </submittedName>
</protein>
<dbReference type="RefSeq" id="WP_091507260.1">
    <property type="nucleotide sequence ID" value="NZ_FNFH01000001.1"/>
</dbReference>
<dbReference type="PANTHER" id="PTHR38445">
    <property type="entry name" value="HTH-TYPE TRANSCRIPTIONAL REPRESSOR YTRA"/>
    <property type="match status" value="1"/>
</dbReference>
<dbReference type="EMBL" id="FNFH01000001">
    <property type="protein sequence ID" value="SDJ60931.1"/>
    <property type="molecule type" value="Genomic_DNA"/>
</dbReference>
<dbReference type="GO" id="GO:0003700">
    <property type="term" value="F:DNA-binding transcription factor activity"/>
    <property type="evidence" value="ECO:0007669"/>
    <property type="project" value="InterPro"/>
</dbReference>
<dbReference type="CDD" id="cd07377">
    <property type="entry name" value="WHTH_GntR"/>
    <property type="match status" value="1"/>
</dbReference>
<evidence type="ECO:0000256" key="3">
    <source>
        <dbReference type="ARBA" id="ARBA00023163"/>
    </source>
</evidence>
<keyword evidence="1" id="KW-0805">Transcription regulation</keyword>
<evidence type="ECO:0000256" key="2">
    <source>
        <dbReference type="ARBA" id="ARBA00023125"/>
    </source>
</evidence>
<dbReference type="Pfam" id="PF00392">
    <property type="entry name" value="GntR"/>
    <property type="match status" value="1"/>
</dbReference>
<keyword evidence="6" id="KW-1185">Reference proteome</keyword>
<evidence type="ECO:0000256" key="1">
    <source>
        <dbReference type="ARBA" id="ARBA00023015"/>
    </source>
</evidence>